<feature type="chain" id="PRO_5042933932" description="Peptidase S1 domain-containing protein" evidence="9">
    <location>
        <begin position="16"/>
        <end position="251"/>
    </location>
</feature>
<dbReference type="SMART" id="SM00020">
    <property type="entry name" value="Tryp_SPc"/>
    <property type="match status" value="1"/>
</dbReference>
<name>A0AAN7PYG7_9COLE</name>
<dbReference type="AlphaFoldDB" id="A0AAN7PYG7"/>
<dbReference type="Proteomes" id="UP001353858">
    <property type="component" value="Unassembled WGS sequence"/>
</dbReference>
<keyword evidence="7" id="KW-1015">Disulfide bond</keyword>
<dbReference type="GO" id="GO:0005576">
    <property type="term" value="C:extracellular region"/>
    <property type="evidence" value="ECO:0007669"/>
    <property type="project" value="UniProtKB-SubCell"/>
</dbReference>
<gene>
    <name evidence="11" type="ORF">RN001_014374</name>
</gene>
<evidence type="ECO:0000313" key="11">
    <source>
        <dbReference type="EMBL" id="KAK4872345.1"/>
    </source>
</evidence>
<evidence type="ECO:0000256" key="3">
    <source>
        <dbReference type="ARBA" id="ARBA00022525"/>
    </source>
</evidence>
<accession>A0AAN7PYG7</accession>
<dbReference type="SUPFAM" id="SSF50494">
    <property type="entry name" value="Trypsin-like serine proteases"/>
    <property type="match status" value="1"/>
</dbReference>
<dbReference type="InterPro" id="IPR033116">
    <property type="entry name" value="TRYPSIN_SER"/>
</dbReference>
<dbReference type="GO" id="GO:0004252">
    <property type="term" value="F:serine-type endopeptidase activity"/>
    <property type="evidence" value="ECO:0007669"/>
    <property type="project" value="InterPro"/>
</dbReference>
<sequence>MKTFLVLLLSVGTLGFAPFRNEVDWRIVGGTMASKGQFPYQISLRMSNFHRCGGSIINANTILTAAHCVDGWSSSSMEVVAGTNLVSGAGGDKYAVRLFTGHADYNPYTSKNDIALLHLSSSIQFNNLVQPVAIGTTQIGDNVECVLTGWGTVDVESALSRYLQFINLKTISNSVCIERHSSSDLTIADGHICTFTRRGEGSCQGDSGGPLVSGKEQIGVVSWGTPCAVGDPDVFTRVSAYNDWITENLHN</sequence>
<protein>
    <recommendedName>
        <fullName evidence="10">Peptidase S1 domain-containing protein</fullName>
    </recommendedName>
</protein>
<evidence type="ECO:0000256" key="5">
    <source>
        <dbReference type="ARBA" id="ARBA00022801"/>
    </source>
</evidence>
<evidence type="ECO:0000256" key="4">
    <source>
        <dbReference type="ARBA" id="ARBA00022670"/>
    </source>
</evidence>
<feature type="domain" description="Peptidase S1" evidence="10">
    <location>
        <begin position="27"/>
        <end position="250"/>
    </location>
</feature>
<dbReference type="PANTHER" id="PTHR24276">
    <property type="entry name" value="POLYSERASE-RELATED"/>
    <property type="match status" value="1"/>
</dbReference>
<evidence type="ECO:0000256" key="9">
    <source>
        <dbReference type="SAM" id="SignalP"/>
    </source>
</evidence>
<evidence type="ECO:0000256" key="6">
    <source>
        <dbReference type="ARBA" id="ARBA00022825"/>
    </source>
</evidence>
<proteinExistence type="inferred from homology"/>
<dbReference type="InterPro" id="IPR018114">
    <property type="entry name" value="TRYPSIN_HIS"/>
</dbReference>
<reference evidence="12" key="1">
    <citation type="submission" date="2023-01" db="EMBL/GenBank/DDBJ databases">
        <title>Key to firefly adult light organ development and bioluminescence: homeobox transcription factors regulate luciferase expression and transportation to peroxisome.</title>
        <authorList>
            <person name="Fu X."/>
        </authorList>
    </citation>
    <scope>NUCLEOTIDE SEQUENCE [LARGE SCALE GENOMIC DNA]</scope>
</reference>
<feature type="signal peptide" evidence="9">
    <location>
        <begin position="1"/>
        <end position="15"/>
    </location>
</feature>
<dbReference type="PROSITE" id="PS00134">
    <property type="entry name" value="TRYPSIN_HIS"/>
    <property type="match status" value="1"/>
</dbReference>
<dbReference type="PRINTS" id="PR00722">
    <property type="entry name" value="CHYMOTRYPSIN"/>
</dbReference>
<dbReference type="EMBL" id="JARPUR010000007">
    <property type="protein sequence ID" value="KAK4872345.1"/>
    <property type="molecule type" value="Genomic_DNA"/>
</dbReference>
<evidence type="ECO:0000256" key="8">
    <source>
        <dbReference type="RuleBase" id="RU363034"/>
    </source>
</evidence>
<comment type="caution">
    <text evidence="11">The sequence shown here is derived from an EMBL/GenBank/DDBJ whole genome shotgun (WGS) entry which is preliminary data.</text>
</comment>
<dbReference type="InterPro" id="IPR001254">
    <property type="entry name" value="Trypsin_dom"/>
</dbReference>
<comment type="subcellular location">
    <subcellularLocation>
        <location evidence="1">Secreted</location>
    </subcellularLocation>
</comment>
<evidence type="ECO:0000256" key="1">
    <source>
        <dbReference type="ARBA" id="ARBA00004613"/>
    </source>
</evidence>
<dbReference type="InterPro" id="IPR009003">
    <property type="entry name" value="Peptidase_S1_PA"/>
</dbReference>
<dbReference type="PANTHER" id="PTHR24276:SF96">
    <property type="entry name" value="PEPTIDASE S1 DOMAIN-CONTAINING PROTEIN"/>
    <property type="match status" value="1"/>
</dbReference>
<evidence type="ECO:0000256" key="2">
    <source>
        <dbReference type="ARBA" id="ARBA00007664"/>
    </source>
</evidence>
<comment type="similarity">
    <text evidence="2">Belongs to the peptidase S1 family.</text>
</comment>
<keyword evidence="5 8" id="KW-0378">Hydrolase</keyword>
<dbReference type="Pfam" id="PF00089">
    <property type="entry name" value="Trypsin"/>
    <property type="match status" value="1"/>
</dbReference>
<dbReference type="PROSITE" id="PS00135">
    <property type="entry name" value="TRYPSIN_SER"/>
    <property type="match status" value="1"/>
</dbReference>
<evidence type="ECO:0000259" key="10">
    <source>
        <dbReference type="PROSITE" id="PS50240"/>
    </source>
</evidence>
<dbReference type="CDD" id="cd00190">
    <property type="entry name" value="Tryp_SPc"/>
    <property type="match status" value="1"/>
</dbReference>
<dbReference type="GO" id="GO:0016485">
    <property type="term" value="P:protein processing"/>
    <property type="evidence" value="ECO:0007669"/>
    <property type="project" value="UniProtKB-ARBA"/>
</dbReference>
<dbReference type="InterPro" id="IPR001314">
    <property type="entry name" value="Peptidase_S1A"/>
</dbReference>
<dbReference type="InterPro" id="IPR050430">
    <property type="entry name" value="Peptidase_S1"/>
</dbReference>
<keyword evidence="3" id="KW-0964">Secreted</keyword>
<keyword evidence="6 8" id="KW-0720">Serine protease</keyword>
<keyword evidence="9" id="KW-0732">Signal</keyword>
<dbReference type="PROSITE" id="PS50240">
    <property type="entry name" value="TRYPSIN_DOM"/>
    <property type="match status" value="1"/>
</dbReference>
<evidence type="ECO:0000313" key="12">
    <source>
        <dbReference type="Proteomes" id="UP001353858"/>
    </source>
</evidence>
<dbReference type="Gene3D" id="2.40.10.10">
    <property type="entry name" value="Trypsin-like serine proteases"/>
    <property type="match status" value="2"/>
</dbReference>
<organism evidence="11 12">
    <name type="scientific">Aquatica leii</name>
    <dbReference type="NCBI Taxonomy" id="1421715"/>
    <lineage>
        <taxon>Eukaryota</taxon>
        <taxon>Metazoa</taxon>
        <taxon>Ecdysozoa</taxon>
        <taxon>Arthropoda</taxon>
        <taxon>Hexapoda</taxon>
        <taxon>Insecta</taxon>
        <taxon>Pterygota</taxon>
        <taxon>Neoptera</taxon>
        <taxon>Endopterygota</taxon>
        <taxon>Coleoptera</taxon>
        <taxon>Polyphaga</taxon>
        <taxon>Elateriformia</taxon>
        <taxon>Elateroidea</taxon>
        <taxon>Lampyridae</taxon>
        <taxon>Luciolinae</taxon>
        <taxon>Aquatica</taxon>
    </lineage>
</organism>
<dbReference type="FunFam" id="2.40.10.10:FF:000047">
    <property type="entry name" value="Trypsin eta"/>
    <property type="match status" value="1"/>
</dbReference>
<evidence type="ECO:0000256" key="7">
    <source>
        <dbReference type="ARBA" id="ARBA00023157"/>
    </source>
</evidence>
<keyword evidence="4 8" id="KW-0645">Protease</keyword>
<keyword evidence="12" id="KW-1185">Reference proteome</keyword>
<dbReference type="InterPro" id="IPR043504">
    <property type="entry name" value="Peptidase_S1_PA_chymotrypsin"/>
</dbReference>